<feature type="transmembrane region" description="Helical" evidence="8">
    <location>
        <begin position="292"/>
        <end position="313"/>
    </location>
</feature>
<dbReference type="Pfam" id="PF02096">
    <property type="entry name" value="60KD_IMP"/>
    <property type="match status" value="1"/>
</dbReference>
<evidence type="ECO:0000313" key="10">
    <source>
        <dbReference type="EMBL" id="KAJ1646994.1"/>
    </source>
</evidence>
<dbReference type="GO" id="GO:0032977">
    <property type="term" value="F:membrane insertase activity"/>
    <property type="evidence" value="ECO:0007669"/>
    <property type="project" value="InterPro"/>
</dbReference>
<feature type="transmembrane region" description="Helical" evidence="8">
    <location>
        <begin position="104"/>
        <end position="125"/>
    </location>
</feature>
<feature type="transmembrane region" description="Helical" evidence="8">
    <location>
        <begin position="253"/>
        <end position="271"/>
    </location>
</feature>
<organism evidence="10 11">
    <name type="scientific">Coemansia asiatica</name>
    <dbReference type="NCBI Taxonomy" id="1052880"/>
    <lineage>
        <taxon>Eukaryota</taxon>
        <taxon>Fungi</taxon>
        <taxon>Fungi incertae sedis</taxon>
        <taxon>Zoopagomycota</taxon>
        <taxon>Kickxellomycotina</taxon>
        <taxon>Kickxellomycetes</taxon>
        <taxon>Kickxellales</taxon>
        <taxon>Kickxellaceae</taxon>
        <taxon>Coemansia</taxon>
    </lineage>
</organism>
<dbReference type="AlphaFoldDB" id="A0A9W8CLC3"/>
<dbReference type="InterPro" id="IPR001708">
    <property type="entry name" value="YidC/ALB3/OXA1/COX18"/>
</dbReference>
<dbReference type="CDD" id="cd20069">
    <property type="entry name" value="5TM_Oxa1-like"/>
    <property type="match status" value="1"/>
</dbReference>
<feature type="transmembrane region" description="Helical" evidence="8">
    <location>
        <begin position="319"/>
        <end position="337"/>
    </location>
</feature>
<evidence type="ECO:0000256" key="7">
    <source>
        <dbReference type="SAM" id="MobiDB-lite"/>
    </source>
</evidence>
<evidence type="ECO:0000259" key="9">
    <source>
        <dbReference type="Pfam" id="PF02096"/>
    </source>
</evidence>
<protein>
    <recommendedName>
        <fullName evidence="9">Membrane insertase YidC/Oxa/ALB C-terminal domain-containing protein</fullName>
    </recommendedName>
</protein>
<comment type="similarity">
    <text evidence="2 6">Belongs to the OXA1/ALB3/YidC family.</text>
</comment>
<name>A0A9W8CLC3_9FUNG</name>
<comment type="subcellular location">
    <subcellularLocation>
        <location evidence="1 6">Membrane</location>
        <topology evidence="1 6">Multi-pass membrane protein</topology>
    </subcellularLocation>
</comment>
<evidence type="ECO:0000313" key="11">
    <source>
        <dbReference type="Proteomes" id="UP001145021"/>
    </source>
</evidence>
<dbReference type="GO" id="GO:0005743">
    <property type="term" value="C:mitochondrial inner membrane"/>
    <property type="evidence" value="ECO:0007669"/>
    <property type="project" value="TreeGrafter"/>
</dbReference>
<evidence type="ECO:0000256" key="4">
    <source>
        <dbReference type="ARBA" id="ARBA00022989"/>
    </source>
</evidence>
<dbReference type="PANTHER" id="PTHR12428:SF65">
    <property type="entry name" value="CYTOCHROME C OXIDASE ASSEMBLY PROTEIN COX18, MITOCHONDRIAL"/>
    <property type="match status" value="1"/>
</dbReference>
<evidence type="ECO:0000256" key="6">
    <source>
        <dbReference type="RuleBase" id="RU003945"/>
    </source>
</evidence>
<evidence type="ECO:0000256" key="3">
    <source>
        <dbReference type="ARBA" id="ARBA00022692"/>
    </source>
</evidence>
<keyword evidence="11" id="KW-1185">Reference proteome</keyword>
<evidence type="ECO:0000256" key="8">
    <source>
        <dbReference type="SAM" id="Phobius"/>
    </source>
</evidence>
<accession>A0A9W8CLC3</accession>
<evidence type="ECO:0000256" key="5">
    <source>
        <dbReference type="ARBA" id="ARBA00023136"/>
    </source>
</evidence>
<dbReference type="GO" id="GO:0032979">
    <property type="term" value="P:protein insertion into mitochondrial inner membrane from matrix"/>
    <property type="evidence" value="ECO:0007669"/>
    <property type="project" value="TreeGrafter"/>
</dbReference>
<feature type="compositionally biased region" description="Polar residues" evidence="7">
    <location>
        <begin position="9"/>
        <end position="21"/>
    </location>
</feature>
<comment type="caution">
    <text evidence="10">The sequence shown here is derived from an EMBL/GenBank/DDBJ whole genome shotgun (WGS) entry which is preliminary data.</text>
</comment>
<dbReference type="PANTHER" id="PTHR12428">
    <property type="entry name" value="OXA1"/>
    <property type="match status" value="1"/>
</dbReference>
<gene>
    <name evidence="10" type="ORF">LPJ64_001571</name>
</gene>
<evidence type="ECO:0000256" key="1">
    <source>
        <dbReference type="ARBA" id="ARBA00004141"/>
    </source>
</evidence>
<keyword evidence="5 8" id="KW-0472">Membrane</keyword>
<feature type="region of interest" description="Disordered" evidence="7">
    <location>
        <begin position="1"/>
        <end position="21"/>
    </location>
</feature>
<keyword evidence="4 8" id="KW-1133">Transmembrane helix</keyword>
<keyword evidence="3 6" id="KW-0812">Transmembrane</keyword>
<dbReference type="GO" id="GO:0033617">
    <property type="term" value="P:mitochondrial respiratory chain complex IV assembly"/>
    <property type="evidence" value="ECO:0007669"/>
    <property type="project" value="TreeGrafter"/>
</dbReference>
<sequence length="354" mass="38973">MTGRHFSTKLANSKQDNSIDQNQEIVSPPLLSASEASDITVQLGSSESSYPLVIQLTHTLLEKLHGGALFSNNPEKVSQALLAVTQANSSETVIQALSASAVPWWLVIGGTAVALRLMMTVPLYIRQQKAIGAAEKLQIISATWMHAIRRSLKLELQAKGKTVSEAAMQKMVQQRVSRKHHELMIKERCHPIEMFLLPLVQMPLWVSMTCSIRHLCGRPIWFLDDPSAAIPRAIGITWEGLAWFKNLADIDPLYILPAVTGSLHLINFMAYRWTHGLGFGFNASTGSAFSRILSFTFTGLGYTMPIVIAGVSLSQPTALVFYWAVSAAFSLLQTILFSNAKIRLKISNANVSEK</sequence>
<evidence type="ECO:0000256" key="2">
    <source>
        <dbReference type="ARBA" id="ARBA00009877"/>
    </source>
</evidence>
<dbReference type="InterPro" id="IPR028055">
    <property type="entry name" value="YidC/Oxa/ALB_C"/>
</dbReference>
<dbReference type="EMBL" id="JANBOH010000042">
    <property type="protein sequence ID" value="KAJ1646994.1"/>
    <property type="molecule type" value="Genomic_DNA"/>
</dbReference>
<proteinExistence type="inferred from homology"/>
<reference evidence="10" key="1">
    <citation type="submission" date="2022-07" db="EMBL/GenBank/DDBJ databases">
        <title>Phylogenomic reconstructions and comparative analyses of Kickxellomycotina fungi.</title>
        <authorList>
            <person name="Reynolds N.K."/>
            <person name="Stajich J.E."/>
            <person name="Barry K."/>
            <person name="Grigoriev I.V."/>
            <person name="Crous P."/>
            <person name="Smith M.E."/>
        </authorList>
    </citation>
    <scope>NUCLEOTIDE SEQUENCE</scope>
    <source>
        <strain evidence="10">NBRC 105413</strain>
    </source>
</reference>
<dbReference type="Proteomes" id="UP001145021">
    <property type="component" value="Unassembled WGS sequence"/>
</dbReference>
<feature type="domain" description="Membrane insertase YidC/Oxa/ALB C-terminal" evidence="9">
    <location>
        <begin position="143"/>
        <end position="337"/>
    </location>
</feature>